<keyword evidence="2" id="KW-1185">Reference proteome</keyword>
<dbReference type="EMBL" id="CP090036">
    <property type="protein sequence ID" value="UPK97822.1"/>
    <property type="molecule type" value="Genomic_DNA"/>
</dbReference>
<proteinExistence type="predicted"/>
<accession>A0ACD3Z9Q6</accession>
<reference evidence="1" key="1">
    <citation type="submission" date="2021-11" db="EMBL/GenBank/DDBJ databases">
        <title>Fusarium solani-melongenae Genome sequencing and assembly.</title>
        <authorList>
            <person name="Xie S."/>
            <person name="Huang L."/>
            <person name="Zhang X."/>
        </authorList>
    </citation>
    <scope>NUCLEOTIDE SEQUENCE</scope>
    <source>
        <strain evidence="1">CRI 24-3</strain>
    </source>
</reference>
<dbReference type="Proteomes" id="UP000830768">
    <property type="component" value="Chromosome 8"/>
</dbReference>
<evidence type="ECO:0000313" key="1">
    <source>
        <dbReference type="EMBL" id="UPK97822.1"/>
    </source>
</evidence>
<evidence type="ECO:0000313" key="2">
    <source>
        <dbReference type="Proteomes" id="UP000830768"/>
    </source>
</evidence>
<name>A0ACD3Z9Q6_FUSSC</name>
<gene>
    <name evidence="1" type="ORF">LCI18_008757</name>
</gene>
<sequence length="290" mass="33137">MSDTHSESSTGPNTMRQRAISWGQCRPGSVDASNLDVSEQSEPDYGDVDESGDEMDDKASVRSRDGSEYEFYYHLKEQREMRKEELALIEWDGGLTEKGYQQRFDGRMEARVKAAMEEDKLGSKKGLHLWWGVCYHLCSADHIDHAWDSSTEMDKIITLPDPTYNEDIHGPLIAPLDTTKLNGFFRIHDTDVFTFTSLKPPEHSGPDWITVKSDDGAHEIRFRFIDDFHLILEASRDLVFKGAKVDASGPDTFVFMGIESEYFEANGLEEYFYDIDLLNDIAPWSDSEYD</sequence>
<protein>
    <submittedName>
        <fullName evidence="1">Uncharacterized protein</fullName>
    </submittedName>
</protein>
<organism evidence="1 2">
    <name type="scientific">Fusarium solani subsp. cucurbitae</name>
    <name type="common">Neocosmosporum cucurbitae</name>
    <dbReference type="NCBI Taxonomy" id="2747967"/>
    <lineage>
        <taxon>Eukaryota</taxon>
        <taxon>Fungi</taxon>
        <taxon>Dikarya</taxon>
        <taxon>Ascomycota</taxon>
        <taxon>Pezizomycotina</taxon>
        <taxon>Sordariomycetes</taxon>
        <taxon>Hypocreomycetidae</taxon>
        <taxon>Hypocreales</taxon>
        <taxon>Nectriaceae</taxon>
        <taxon>Fusarium</taxon>
        <taxon>Fusarium solani species complex</taxon>
    </lineage>
</organism>